<dbReference type="AlphaFoldDB" id="A0A914WPM0"/>
<reference evidence="4" key="1">
    <citation type="submission" date="2022-11" db="UniProtKB">
        <authorList>
            <consortium name="WormBaseParasite"/>
        </authorList>
    </citation>
    <scope>IDENTIFICATION</scope>
</reference>
<evidence type="ECO:0000313" key="3">
    <source>
        <dbReference type="Proteomes" id="UP000887566"/>
    </source>
</evidence>
<organism evidence="3 4">
    <name type="scientific">Plectus sambesii</name>
    <dbReference type="NCBI Taxonomy" id="2011161"/>
    <lineage>
        <taxon>Eukaryota</taxon>
        <taxon>Metazoa</taxon>
        <taxon>Ecdysozoa</taxon>
        <taxon>Nematoda</taxon>
        <taxon>Chromadorea</taxon>
        <taxon>Plectida</taxon>
        <taxon>Plectina</taxon>
        <taxon>Plectoidea</taxon>
        <taxon>Plectidae</taxon>
        <taxon>Plectus</taxon>
    </lineage>
</organism>
<evidence type="ECO:0000313" key="4">
    <source>
        <dbReference type="WBParaSite" id="PSAMB.scaffold4796size13502.g25201.t1"/>
    </source>
</evidence>
<feature type="coiled-coil region" evidence="1">
    <location>
        <begin position="22"/>
        <end position="95"/>
    </location>
</feature>
<feature type="compositionally biased region" description="Basic and acidic residues" evidence="2">
    <location>
        <begin position="7"/>
        <end position="21"/>
    </location>
</feature>
<dbReference type="Proteomes" id="UP000887566">
    <property type="component" value="Unplaced"/>
</dbReference>
<protein>
    <submittedName>
        <fullName evidence="4">Uncharacterized protein</fullName>
    </submittedName>
</protein>
<accession>A0A914WPM0</accession>
<evidence type="ECO:0000256" key="2">
    <source>
        <dbReference type="SAM" id="MobiDB-lite"/>
    </source>
</evidence>
<sequence>MTTEIRTTTKVEDDRSLGEKAKDALHNAAEKTKDMAHNLKEKVMGEDHVTDSDIARAEMKQQELGHKEEIDRMRAEGAAGRKEELQSNFQNLQDKEFANRMEAARHHEKRLDQADEVNRLQCKQNQQQAERCHEVLNKQGACPTDGGCKVTRVTEIH</sequence>
<keyword evidence="1" id="KW-0175">Coiled coil</keyword>
<feature type="region of interest" description="Disordered" evidence="2">
    <location>
        <begin position="1"/>
        <end position="21"/>
    </location>
</feature>
<proteinExistence type="predicted"/>
<name>A0A914WPM0_9BILA</name>
<keyword evidence="3" id="KW-1185">Reference proteome</keyword>
<evidence type="ECO:0000256" key="1">
    <source>
        <dbReference type="SAM" id="Coils"/>
    </source>
</evidence>
<dbReference type="WBParaSite" id="PSAMB.scaffold4796size13502.g25201.t1">
    <property type="protein sequence ID" value="PSAMB.scaffold4796size13502.g25201.t1"/>
    <property type="gene ID" value="PSAMB.scaffold4796size13502.g25201"/>
</dbReference>